<dbReference type="InterPro" id="IPR018497">
    <property type="entry name" value="Peptidase_M13_C"/>
</dbReference>
<dbReference type="CDD" id="cd08662">
    <property type="entry name" value="M13"/>
    <property type="match status" value="1"/>
</dbReference>
<sequence length="813" mass="94680">MFKVPRTTILIQHLQIEAIGDKPLRDVVRELGGWPVSERDWEEPEWPLEHLLGQLRGDYNQGIIIEQWVGPDDKNSSVNVIQICPFPQLDQMTFGLPSREYFLKESSDRERKAYLKLMVEVAILFGAEREMAEMDMTDVLDFEIRLANASTPEADRHDTGAIYNKMSLQELSEIVPEFDWVFYLNTFLPTKVDDQEPVVVYALPYLQEMGQIISQANRRRTIHNYALWRLIKHMLPFLDGEYSQKRTEFKKILLGISAERERWNQCVDLVNKKMGMAVGALFIRDNFDPKSKETAQEMILNIREAFNELLEENAWMDKETREVARDKANAMNERIGYPDLLTNPVELSKEYEGLTIHDDLFLVNILNVFEFEAAKNLKKLRQPVNKDRWTTEPAVVNAFYNPNKNDIVFPAGILQPLFYSHYFPKSLNYGGIGVVIGHEMTHGFDDKGRQFDKEGNLKQWWNEATVRRFRERAQCIIDQYSSYVLEDIGLNINGKMTQGENVADNGGLKQAYRAYKKWVKRHGEEPLLPGLNLTHDQLFFLNYAQIWCGSMRPEDALSKVRSSVHSPGPIRISSYKKIVRIMGWILRFINNIKKRVNERTFCNLSVEECDKAEKIILRKVQRECFEKNRNLSMQTYLDPDDLLRVKTRIIQRKDQESFRYPILLPSKHHIVDKLIFEKHVELCHAGIQVLMSTLREEYWIIKSRKTIRQVIRNCLRCKRFSIHPLQSISAPLPEDRIKEAQVFEVIGVDLCGPLFLKDNKKCWIVLFTCAIFRAVHLELKLDKMKGVPCRVGLHHLTPSATSAPTLMIPHQIQ</sequence>
<feature type="domain" description="Peptidase M13 C-terminal" evidence="8">
    <location>
        <begin position="397"/>
        <end position="574"/>
    </location>
</feature>
<dbReference type="InterPro" id="IPR008753">
    <property type="entry name" value="Peptidase_M13_N"/>
</dbReference>
<dbReference type="GO" id="GO:0005886">
    <property type="term" value="C:plasma membrane"/>
    <property type="evidence" value="ECO:0007669"/>
    <property type="project" value="TreeGrafter"/>
</dbReference>
<dbReference type="AlphaFoldDB" id="A0AAV4TXU5"/>
<comment type="similarity">
    <text evidence="2">Belongs to the peptidase M13 family.</text>
</comment>
<dbReference type="GO" id="GO:0016485">
    <property type="term" value="P:protein processing"/>
    <property type="evidence" value="ECO:0007669"/>
    <property type="project" value="TreeGrafter"/>
</dbReference>
<dbReference type="PANTHER" id="PTHR11733">
    <property type="entry name" value="ZINC METALLOPROTEASE FAMILY M13 NEPRILYSIN-RELATED"/>
    <property type="match status" value="1"/>
</dbReference>
<dbReference type="InterPro" id="IPR041588">
    <property type="entry name" value="Integrase_H2C2"/>
</dbReference>
<dbReference type="Gene3D" id="1.10.1380.10">
    <property type="entry name" value="Neutral endopeptidase , domain2"/>
    <property type="match status" value="1"/>
</dbReference>
<comment type="caution">
    <text evidence="11">The sequence shown here is derived from an EMBL/GenBank/DDBJ whole genome shotgun (WGS) entry which is preliminary data.</text>
</comment>
<evidence type="ECO:0000256" key="1">
    <source>
        <dbReference type="ARBA" id="ARBA00001947"/>
    </source>
</evidence>
<dbReference type="Gene3D" id="3.40.390.10">
    <property type="entry name" value="Collagenase (Catalytic Domain)"/>
    <property type="match status" value="1"/>
</dbReference>
<evidence type="ECO:0000259" key="10">
    <source>
        <dbReference type="Pfam" id="PF17921"/>
    </source>
</evidence>
<protein>
    <submittedName>
        <fullName evidence="11">Neprilysin-1</fullName>
    </submittedName>
</protein>
<name>A0AAV4TXU5_9ARAC</name>
<dbReference type="PROSITE" id="PS51885">
    <property type="entry name" value="NEPRILYSIN"/>
    <property type="match status" value="1"/>
</dbReference>
<feature type="domain" description="Integrase zinc-binding" evidence="10">
    <location>
        <begin position="671"/>
        <end position="720"/>
    </location>
</feature>
<dbReference type="Pfam" id="PF05649">
    <property type="entry name" value="Peptidase_M13_N"/>
    <property type="match status" value="1"/>
</dbReference>
<evidence type="ECO:0000256" key="6">
    <source>
        <dbReference type="ARBA" id="ARBA00022833"/>
    </source>
</evidence>
<keyword evidence="5" id="KW-0378">Hydrolase</keyword>
<dbReference type="InterPro" id="IPR042089">
    <property type="entry name" value="Peptidase_M13_dom_2"/>
</dbReference>
<evidence type="ECO:0000256" key="3">
    <source>
        <dbReference type="ARBA" id="ARBA00022670"/>
    </source>
</evidence>
<evidence type="ECO:0000259" key="9">
    <source>
        <dbReference type="Pfam" id="PF05649"/>
    </source>
</evidence>
<proteinExistence type="inferred from homology"/>
<evidence type="ECO:0000256" key="5">
    <source>
        <dbReference type="ARBA" id="ARBA00022801"/>
    </source>
</evidence>
<evidence type="ECO:0000313" key="11">
    <source>
        <dbReference type="EMBL" id="GIY51034.1"/>
    </source>
</evidence>
<dbReference type="PRINTS" id="PR00786">
    <property type="entry name" value="NEPRILYSIN"/>
</dbReference>
<feature type="domain" description="Peptidase M13 N-terminal" evidence="9">
    <location>
        <begin position="15"/>
        <end position="338"/>
    </location>
</feature>
<dbReference type="Proteomes" id="UP001054837">
    <property type="component" value="Unassembled WGS sequence"/>
</dbReference>
<evidence type="ECO:0000256" key="2">
    <source>
        <dbReference type="ARBA" id="ARBA00007357"/>
    </source>
</evidence>
<dbReference type="InterPro" id="IPR036397">
    <property type="entry name" value="RNaseH_sf"/>
</dbReference>
<dbReference type="Gene3D" id="3.30.420.10">
    <property type="entry name" value="Ribonuclease H-like superfamily/Ribonuclease H"/>
    <property type="match status" value="1"/>
</dbReference>
<organism evidence="11 12">
    <name type="scientific">Caerostris darwini</name>
    <dbReference type="NCBI Taxonomy" id="1538125"/>
    <lineage>
        <taxon>Eukaryota</taxon>
        <taxon>Metazoa</taxon>
        <taxon>Ecdysozoa</taxon>
        <taxon>Arthropoda</taxon>
        <taxon>Chelicerata</taxon>
        <taxon>Arachnida</taxon>
        <taxon>Araneae</taxon>
        <taxon>Araneomorphae</taxon>
        <taxon>Entelegynae</taxon>
        <taxon>Araneoidea</taxon>
        <taxon>Araneidae</taxon>
        <taxon>Caerostris</taxon>
    </lineage>
</organism>
<keyword evidence="12" id="KW-1185">Reference proteome</keyword>
<reference evidence="11 12" key="1">
    <citation type="submission" date="2021-06" db="EMBL/GenBank/DDBJ databases">
        <title>Caerostris darwini draft genome.</title>
        <authorList>
            <person name="Kono N."/>
            <person name="Arakawa K."/>
        </authorList>
    </citation>
    <scope>NUCLEOTIDE SEQUENCE [LARGE SCALE GENOMIC DNA]</scope>
</reference>
<dbReference type="GO" id="GO:0046872">
    <property type="term" value="F:metal ion binding"/>
    <property type="evidence" value="ECO:0007669"/>
    <property type="project" value="UniProtKB-KW"/>
</dbReference>
<accession>A0AAV4TXU5</accession>
<dbReference type="Pfam" id="PF17921">
    <property type="entry name" value="Integrase_H2C2"/>
    <property type="match status" value="1"/>
</dbReference>
<dbReference type="Gene3D" id="1.10.340.70">
    <property type="match status" value="1"/>
</dbReference>
<gene>
    <name evidence="11" type="primary">Nep1</name>
    <name evidence="11" type="ORF">CDAR_557001</name>
</gene>
<evidence type="ECO:0000256" key="7">
    <source>
        <dbReference type="ARBA" id="ARBA00023049"/>
    </source>
</evidence>
<dbReference type="InterPro" id="IPR000718">
    <property type="entry name" value="Peptidase_M13"/>
</dbReference>
<dbReference type="InterPro" id="IPR024079">
    <property type="entry name" value="MetalloPept_cat_dom_sf"/>
</dbReference>
<evidence type="ECO:0000313" key="12">
    <source>
        <dbReference type="Proteomes" id="UP001054837"/>
    </source>
</evidence>
<keyword evidence="6" id="KW-0862">Zinc</keyword>
<dbReference type="SUPFAM" id="SSF55486">
    <property type="entry name" value="Metalloproteases ('zincins'), catalytic domain"/>
    <property type="match status" value="1"/>
</dbReference>
<dbReference type="Pfam" id="PF01431">
    <property type="entry name" value="Peptidase_M13"/>
    <property type="match status" value="1"/>
</dbReference>
<evidence type="ECO:0000259" key="8">
    <source>
        <dbReference type="Pfam" id="PF01431"/>
    </source>
</evidence>
<dbReference type="GO" id="GO:0003676">
    <property type="term" value="F:nucleic acid binding"/>
    <property type="evidence" value="ECO:0007669"/>
    <property type="project" value="InterPro"/>
</dbReference>
<dbReference type="EMBL" id="BPLQ01010491">
    <property type="protein sequence ID" value="GIY51034.1"/>
    <property type="molecule type" value="Genomic_DNA"/>
</dbReference>
<keyword evidence="4" id="KW-0479">Metal-binding</keyword>
<keyword evidence="3" id="KW-0645">Protease</keyword>
<dbReference type="PANTHER" id="PTHR11733:SF241">
    <property type="entry name" value="GH26575P-RELATED"/>
    <property type="match status" value="1"/>
</dbReference>
<evidence type="ECO:0000256" key="4">
    <source>
        <dbReference type="ARBA" id="ARBA00022723"/>
    </source>
</evidence>
<keyword evidence="7" id="KW-0482">Metalloprotease</keyword>
<dbReference type="GO" id="GO:0004222">
    <property type="term" value="F:metalloendopeptidase activity"/>
    <property type="evidence" value="ECO:0007669"/>
    <property type="project" value="InterPro"/>
</dbReference>
<comment type="cofactor">
    <cofactor evidence="1">
        <name>Zn(2+)</name>
        <dbReference type="ChEBI" id="CHEBI:29105"/>
    </cofactor>
</comment>